<dbReference type="SUPFAM" id="SSF51690">
    <property type="entry name" value="Nicotinate/Quinolinate PRTase C-terminal domain-like"/>
    <property type="match status" value="1"/>
</dbReference>
<dbReference type="Gene3D" id="3.20.20.70">
    <property type="entry name" value="Aldolase class I"/>
    <property type="match status" value="1"/>
</dbReference>
<evidence type="ECO:0000256" key="8">
    <source>
        <dbReference type="ARBA" id="ARBA00033102"/>
    </source>
</evidence>
<dbReference type="Proteomes" id="UP001602370">
    <property type="component" value="Unassembled WGS sequence"/>
</dbReference>
<evidence type="ECO:0000256" key="1">
    <source>
        <dbReference type="ARBA" id="ARBA00003237"/>
    </source>
</evidence>
<dbReference type="GO" id="GO:0004514">
    <property type="term" value="F:nicotinate-nucleotide diphosphorylase (carboxylating) activity"/>
    <property type="evidence" value="ECO:0007669"/>
    <property type="project" value="UniProtKB-EC"/>
</dbReference>
<dbReference type="InterPro" id="IPR004393">
    <property type="entry name" value="NadC"/>
</dbReference>
<dbReference type="InterPro" id="IPR002638">
    <property type="entry name" value="Quinolinate_PRibosylTrfase_C"/>
</dbReference>
<feature type="domain" description="Quinolinate phosphoribosyl transferase N-terminal" evidence="11">
    <location>
        <begin position="82"/>
        <end position="168"/>
    </location>
</feature>
<dbReference type="InterPro" id="IPR036068">
    <property type="entry name" value="Nicotinate_pribotase-like_C"/>
</dbReference>
<gene>
    <name evidence="12" type="primary">nadC</name>
    <name evidence="12" type="ORF">ACFY8C_12000</name>
</gene>
<dbReference type="Pfam" id="PF02749">
    <property type="entry name" value="QRPTase_N"/>
    <property type="match status" value="1"/>
</dbReference>
<dbReference type="SUPFAM" id="SSF54675">
    <property type="entry name" value="Nicotinate/Quinolinate PRTase N-terminal domain-like"/>
    <property type="match status" value="1"/>
</dbReference>
<proteinExistence type="inferred from homology"/>
<reference evidence="12 13" key="1">
    <citation type="submission" date="2024-10" db="EMBL/GenBank/DDBJ databases">
        <title>The Natural Products Discovery Center: Release of the First 8490 Sequenced Strains for Exploring Actinobacteria Biosynthetic Diversity.</title>
        <authorList>
            <person name="Kalkreuter E."/>
            <person name="Kautsar S.A."/>
            <person name="Yang D."/>
            <person name="Bader C.D."/>
            <person name="Teijaro C.N."/>
            <person name="Fluegel L."/>
            <person name="Davis C.M."/>
            <person name="Simpson J.R."/>
            <person name="Lauterbach L."/>
            <person name="Steele A.D."/>
            <person name="Gui C."/>
            <person name="Meng S."/>
            <person name="Li G."/>
            <person name="Viehrig K."/>
            <person name="Ye F."/>
            <person name="Su P."/>
            <person name="Kiefer A.F."/>
            <person name="Nichols A."/>
            <person name="Cepeda A.J."/>
            <person name="Yan W."/>
            <person name="Fan B."/>
            <person name="Jiang Y."/>
            <person name="Adhikari A."/>
            <person name="Zheng C.-J."/>
            <person name="Schuster L."/>
            <person name="Cowan T.M."/>
            <person name="Smanski M.J."/>
            <person name="Chevrette M.G."/>
            <person name="De Carvalho L.P.S."/>
            <person name="Shen B."/>
        </authorList>
    </citation>
    <scope>NUCLEOTIDE SEQUENCE [LARGE SCALE GENOMIC DNA]</scope>
    <source>
        <strain evidence="12 13">NPDC012605</strain>
    </source>
</reference>
<feature type="domain" description="Quinolinate phosphoribosyl transferase C-terminal" evidence="10">
    <location>
        <begin position="170"/>
        <end position="334"/>
    </location>
</feature>
<name>A0ABW6XNM3_9ACTN</name>
<organism evidence="12 13">
    <name type="scientific">Streptomyces flavochromogenes</name>
    <dbReference type="NCBI Taxonomy" id="68199"/>
    <lineage>
        <taxon>Bacteria</taxon>
        <taxon>Bacillati</taxon>
        <taxon>Actinomycetota</taxon>
        <taxon>Actinomycetes</taxon>
        <taxon>Kitasatosporales</taxon>
        <taxon>Streptomycetaceae</taxon>
        <taxon>Streptomyces</taxon>
    </lineage>
</organism>
<dbReference type="InterPro" id="IPR027277">
    <property type="entry name" value="NadC/ModD"/>
</dbReference>
<comment type="similarity">
    <text evidence="3">Belongs to the NadC/ModD family.</text>
</comment>
<keyword evidence="7 12" id="KW-0808">Transferase</keyword>
<keyword evidence="13" id="KW-1185">Reference proteome</keyword>
<protein>
    <recommendedName>
        <fullName evidence="4">nicotinate-nucleotide diphosphorylase (carboxylating)</fullName>
        <ecNumber evidence="4">2.4.2.19</ecNumber>
    </recommendedName>
    <alternativeName>
        <fullName evidence="8">Quinolinate phosphoribosyltransferase [decarboxylating]</fullName>
    </alternativeName>
</protein>
<dbReference type="EMBL" id="JBIBDZ010000003">
    <property type="protein sequence ID" value="MFF5919063.1"/>
    <property type="molecule type" value="Genomic_DNA"/>
</dbReference>
<dbReference type="Pfam" id="PF01729">
    <property type="entry name" value="QRPTase_C"/>
    <property type="match status" value="1"/>
</dbReference>
<evidence type="ECO:0000259" key="11">
    <source>
        <dbReference type="Pfam" id="PF02749"/>
    </source>
</evidence>
<comment type="pathway">
    <text evidence="2">Cofactor biosynthesis; NAD(+) biosynthesis; nicotinate D-ribonucleotide from quinolinate: step 1/1.</text>
</comment>
<evidence type="ECO:0000256" key="4">
    <source>
        <dbReference type="ARBA" id="ARBA00011944"/>
    </source>
</evidence>
<evidence type="ECO:0000313" key="13">
    <source>
        <dbReference type="Proteomes" id="UP001602370"/>
    </source>
</evidence>
<dbReference type="InterPro" id="IPR013785">
    <property type="entry name" value="Aldolase_TIM"/>
</dbReference>
<dbReference type="PANTHER" id="PTHR32179">
    <property type="entry name" value="NICOTINATE-NUCLEOTIDE PYROPHOSPHORYLASE [CARBOXYLATING]"/>
    <property type="match status" value="1"/>
</dbReference>
<evidence type="ECO:0000256" key="6">
    <source>
        <dbReference type="ARBA" id="ARBA00022676"/>
    </source>
</evidence>
<dbReference type="InterPro" id="IPR022412">
    <property type="entry name" value="Quinolinate_PRibosylTrfase_N"/>
</dbReference>
<comment type="catalytic activity">
    <reaction evidence="9">
        <text>nicotinate beta-D-ribonucleotide + CO2 + diphosphate = quinolinate + 5-phospho-alpha-D-ribose 1-diphosphate + 2 H(+)</text>
        <dbReference type="Rhea" id="RHEA:12733"/>
        <dbReference type="ChEBI" id="CHEBI:15378"/>
        <dbReference type="ChEBI" id="CHEBI:16526"/>
        <dbReference type="ChEBI" id="CHEBI:29959"/>
        <dbReference type="ChEBI" id="CHEBI:33019"/>
        <dbReference type="ChEBI" id="CHEBI:57502"/>
        <dbReference type="ChEBI" id="CHEBI:58017"/>
        <dbReference type="EC" id="2.4.2.19"/>
    </reaction>
</comment>
<evidence type="ECO:0000259" key="10">
    <source>
        <dbReference type="Pfam" id="PF01729"/>
    </source>
</evidence>
<evidence type="ECO:0000313" key="12">
    <source>
        <dbReference type="EMBL" id="MFF5919063.1"/>
    </source>
</evidence>
<evidence type="ECO:0000256" key="2">
    <source>
        <dbReference type="ARBA" id="ARBA00004893"/>
    </source>
</evidence>
<comment type="caution">
    <text evidence="12">The sequence shown here is derived from an EMBL/GenBank/DDBJ whole genome shotgun (WGS) entry which is preliminary data.</text>
</comment>
<evidence type="ECO:0000256" key="7">
    <source>
        <dbReference type="ARBA" id="ARBA00022679"/>
    </source>
</evidence>
<dbReference type="PANTHER" id="PTHR32179:SF3">
    <property type="entry name" value="NICOTINATE-NUCLEOTIDE PYROPHOSPHORYLASE [CARBOXYLATING]"/>
    <property type="match status" value="1"/>
</dbReference>
<dbReference type="NCBIfam" id="TIGR00078">
    <property type="entry name" value="nadC"/>
    <property type="match status" value="1"/>
</dbReference>
<dbReference type="Gene3D" id="3.90.1170.20">
    <property type="entry name" value="Quinolinate phosphoribosyl transferase, N-terminal domain"/>
    <property type="match status" value="1"/>
</dbReference>
<keyword evidence="6 12" id="KW-0328">Glycosyltransferase</keyword>
<dbReference type="CDD" id="cd01572">
    <property type="entry name" value="QPRTase"/>
    <property type="match status" value="1"/>
</dbReference>
<dbReference type="EC" id="2.4.2.19" evidence="4"/>
<dbReference type="RefSeq" id="WP_030324190.1">
    <property type="nucleotide sequence ID" value="NZ_JBIBDZ010000003.1"/>
</dbReference>
<sequence>MTTPEEARPKPVDVPLIQINSVSSDEEAGGCGDGCGCGGGEEFECGLDPALAELLADAGLDPVQVEDIAHLAIAEDLDGGVDVTTVATVPEDAVATADFTAREAGVVAGLRVAEAVLSIVCDDEFEVERHVEDGERVEAGQVLLSVTARTRDLLTGERSALNILCRLSGIATATRAWADVLEGTKAKVRDTRKTTPGLRALEKYAVRCGGGVNHRMSLSDAALVKDNHVVAAGGVAEAFKAVRELFPELPIEVEVDTMHQVREVLDAGADLILLDNFTPGETEEAVALVAGRAALESSGRLTLENAAAYAATGVDYLAVGGLTHSSPILDIGLDLREVRA</sequence>
<evidence type="ECO:0000256" key="9">
    <source>
        <dbReference type="ARBA" id="ARBA00047445"/>
    </source>
</evidence>
<keyword evidence="5" id="KW-0662">Pyridine nucleotide biosynthesis</keyword>
<accession>A0ABW6XNM3</accession>
<dbReference type="InterPro" id="IPR037128">
    <property type="entry name" value="Quinolinate_PRibosylTase_N_sf"/>
</dbReference>
<evidence type="ECO:0000256" key="5">
    <source>
        <dbReference type="ARBA" id="ARBA00022642"/>
    </source>
</evidence>
<comment type="function">
    <text evidence="1">Involved in the catabolism of quinolinic acid (QA).</text>
</comment>
<evidence type="ECO:0000256" key="3">
    <source>
        <dbReference type="ARBA" id="ARBA00009400"/>
    </source>
</evidence>